<gene>
    <name evidence="2" type="ORF">IAD22_00525</name>
</gene>
<reference evidence="2" key="2">
    <citation type="journal article" date="2021" name="PeerJ">
        <title>Extensive microbial diversity within the chicken gut microbiome revealed by metagenomics and culture.</title>
        <authorList>
            <person name="Gilroy R."/>
            <person name="Ravi A."/>
            <person name="Getino M."/>
            <person name="Pursley I."/>
            <person name="Horton D.L."/>
            <person name="Alikhan N.F."/>
            <person name="Baker D."/>
            <person name="Gharbi K."/>
            <person name="Hall N."/>
            <person name="Watson M."/>
            <person name="Adriaenssens E.M."/>
            <person name="Foster-Nyarko E."/>
            <person name="Jarju S."/>
            <person name="Secka A."/>
            <person name="Antonio M."/>
            <person name="Oren A."/>
            <person name="Chaudhuri R.R."/>
            <person name="La Ragione R."/>
            <person name="Hildebrand F."/>
            <person name="Pallen M.J."/>
        </authorList>
    </citation>
    <scope>NUCLEOTIDE SEQUENCE</scope>
    <source>
        <strain evidence="2">ChiGjej1B1-1684</strain>
    </source>
</reference>
<dbReference type="PROSITE" id="PS51257">
    <property type="entry name" value="PROKAR_LIPOPROTEIN"/>
    <property type="match status" value="1"/>
</dbReference>
<proteinExistence type="predicted"/>
<accession>A0A9D1LWU8</accession>
<reference evidence="2" key="1">
    <citation type="submission" date="2020-10" db="EMBL/GenBank/DDBJ databases">
        <authorList>
            <person name="Gilroy R."/>
        </authorList>
    </citation>
    <scope>NUCLEOTIDE SEQUENCE</scope>
    <source>
        <strain evidence="2">ChiGjej1B1-1684</strain>
    </source>
</reference>
<evidence type="ECO:0008006" key="4">
    <source>
        <dbReference type="Google" id="ProtNLM"/>
    </source>
</evidence>
<name>A0A9D1LWU8_9FIRM</name>
<dbReference type="InterPro" id="IPR011047">
    <property type="entry name" value="Quinoprotein_ADH-like_sf"/>
</dbReference>
<evidence type="ECO:0000256" key="1">
    <source>
        <dbReference type="SAM" id="SignalP"/>
    </source>
</evidence>
<evidence type="ECO:0000313" key="3">
    <source>
        <dbReference type="Proteomes" id="UP000824118"/>
    </source>
</evidence>
<dbReference type="EMBL" id="DVNG01000007">
    <property type="protein sequence ID" value="HIU49488.1"/>
    <property type="molecule type" value="Genomic_DNA"/>
</dbReference>
<feature type="chain" id="PRO_5038955863" description="DUF5050 domain-containing protein" evidence="1">
    <location>
        <begin position="24"/>
        <end position="385"/>
    </location>
</feature>
<evidence type="ECO:0000313" key="2">
    <source>
        <dbReference type="EMBL" id="HIU49488.1"/>
    </source>
</evidence>
<sequence>MKVKKLSLIICLALLLYAFTACSKNEKTQTTEWESYSTTGFKVYKDGVFFTDNNTILHYFDASSKEDVILCDKKDCQHSGSSCHGYIGSSRGYVVSGEHIYTLNNNDSFDTLIESNIDYTNHKETVSLGKALTEQGYYISADSFLVSGDYLYYLAQVTNFDTGDSYYGIYGINIKTGKETTITDRQKSSSDLNIVSVCGPEIIYFTSYLDEELSNQIYGLEQETIDWEKWNKKFKEIEEQRTYSVYRYNIETGETTVFYENKTTTLPLFANENSLYCMNYTIDETSYVADRYFTVDQKTQEEKDVTEDEYYKAFRGYTDSEKETITGGNEDLSIYCLVDSGYIGTRADKKVQTGENSYLITKQSYVLIDKNNPQNEPFVFYTFEK</sequence>
<dbReference type="SUPFAM" id="SSF50998">
    <property type="entry name" value="Quinoprotein alcohol dehydrogenase-like"/>
    <property type="match status" value="1"/>
</dbReference>
<protein>
    <recommendedName>
        <fullName evidence="4">DUF5050 domain-containing protein</fullName>
    </recommendedName>
</protein>
<organism evidence="2 3">
    <name type="scientific">Candidatus Limousia pullorum</name>
    <dbReference type="NCBI Taxonomy" id="2840860"/>
    <lineage>
        <taxon>Bacteria</taxon>
        <taxon>Bacillati</taxon>
        <taxon>Bacillota</taxon>
        <taxon>Clostridia</taxon>
        <taxon>Eubacteriales</taxon>
        <taxon>Oscillospiraceae</taxon>
        <taxon>Oscillospiraceae incertae sedis</taxon>
        <taxon>Candidatus Limousia</taxon>
    </lineage>
</organism>
<keyword evidence="1" id="KW-0732">Signal</keyword>
<dbReference type="Proteomes" id="UP000824118">
    <property type="component" value="Unassembled WGS sequence"/>
</dbReference>
<comment type="caution">
    <text evidence="2">The sequence shown here is derived from an EMBL/GenBank/DDBJ whole genome shotgun (WGS) entry which is preliminary data.</text>
</comment>
<dbReference type="AlphaFoldDB" id="A0A9D1LWU8"/>
<feature type="signal peptide" evidence="1">
    <location>
        <begin position="1"/>
        <end position="23"/>
    </location>
</feature>